<feature type="non-terminal residue" evidence="2">
    <location>
        <position position="64"/>
    </location>
</feature>
<protein>
    <submittedName>
        <fullName evidence="2">Uncharacterized protein</fullName>
    </submittedName>
</protein>
<feature type="non-terminal residue" evidence="2">
    <location>
        <position position="1"/>
    </location>
</feature>
<comment type="caution">
    <text evidence="2">The sequence shown here is derived from an EMBL/GenBank/DDBJ whole genome shotgun (WGS) entry which is preliminary data.</text>
</comment>
<keyword evidence="3" id="KW-1185">Reference proteome</keyword>
<feature type="region of interest" description="Disordered" evidence="1">
    <location>
        <begin position="32"/>
        <end position="64"/>
    </location>
</feature>
<reference evidence="2" key="1">
    <citation type="submission" date="2017-07" db="EMBL/GenBank/DDBJ databases">
        <title>Taro Niue Genome Assembly and Annotation.</title>
        <authorList>
            <person name="Atibalentja N."/>
            <person name="Keating K."/>
            <person name="Fields C.J."/>
        </authorList>
    </citation>
    <scope>NUCLEOTIDE SEQUENCE</scope>
    <source>
        <strain evidence="2">Niue_2</strain>
        <tissue evidence="2">Leaf</tissue>
    </source>
</reference>
<name>A0A843WDC5_COLES</name>
<gene>
    <name evidence="2" type="ORF">Taro_040480</name>
</gene>
<sequence>SDGAHVNLKGVRTTLKCVLTHSQVVAKKESIQCMERGGKRESPEREIDQRRQEEKKKKSSICKA</sequence>
<organism evidence="2 3">
    <name type="scientific">Colocasia esculenta</name>
    <name type="common">Wild taro</name>
    <name type="synonym">Arum esculentum</name>
    <dbReference type="NCBI Taxonomy" id="4460"/>
    <lineage>
        <taxon>Eukaryota</taxon>
        <taxon>Viridiplantae</taxon>
        <taxon>Streptophyta</taxon>
        <taxon>Embryophyta</taxon>
        <taxon>Tracheophyta</taxon>
        <taxon>Spermatophyta</taxon>
        <taxon>Magnoliopsida</taxon>
        <taxon>Liliopsida</taxon>
        <taxon>Araceae</taxon>
        <taxon>Aroideae</taxon>
        <taxon>Colocasieae</taxon>
        <taxon>Colocasia</taxon>
    </lineage>
</organism>
<dbReference type="Proteomes" id="UP000652761">
    <property type="component" value="Unassembled WGS sequence"/>
</dbReference>
<evidence type="ECO:0000256" key="1">
    <source>
        <dbReference type="SAM" id="MobiDB-lite"/>
    </source>
</evidence>
<dbReference type="AlphaFoldDB" id="A0A843WDC5"/>
<evidence type="ECO:0000313" key="2">
    <source>
        <dbReference type="EMBL" id="MQM07639.1"/>
    </source>
</evidence>
<accession>A0A843WDC5</accession>
<proteinExistence type="predicted"/>
<evidence type="ECO:0000313" key="3">
    <source>
        <dbReference type="Proteomes" id="UP000652761"/>
    </source>
</evidence>
<dbReference type="EMBL" id="NMUH01003920">
    <property type="protein sequence ID" value="MQM07639.1"/>
    <property type="molecule type" value="Genomic_DNA"/>
</dbReference>
<feature type="compositionally biased region" description="Basic and acidic residues" evidence="1">
    <location>
        <begin position="32"/>
        <end position="56"/>
    </location>
</feature>